<dbReference type="RefSeq" id="WP_308893340.1">
    <property type="nucleotide sequence ID" value="NZ_CP133218.1"/>
</dbReference>
<dbReference type="EMBL" id="CP133218">
    <property type="protein sequence ID" value="WML89213.1"/>
    <property type="molecule type" value="Genomic_DNA"/>
</dbReference>
<evidence type="ECO:0000313" key="1">
    <source>
        <dbReference type="EMBL" id="WML89213.1"/>
    </source>
</evidence>
<organism evidence="1 2">
    <name type="scientific">Thiothrix lacustris</name>
    <dbReference type="NCBI Taxonomy" id="525917"/>
    <lineage>
        <taxon>Bacteria</taxon>
        <taxon>Pseudomonadati</taxon>
        <taxon>Pseudomonadota</taxon>
        <taxon>Gammaproteobacteria</taxon>
        <taxon>Thiotrichales</taxon>
        <taxon>Thiotrichaceae</taxon>
        <taxon>Thiothrix</taxon>
    </lineage>
</organism>
<accession>A0ABY9MKR1</accession>
<proteinExistence type="predicted"/>
<reference evidence="1 2" key="1">
    <citation type="submission" date="2023-08" db="EMBL/GenBank/DDBJ databases">
        <title>New molecular markers tilS and rpoB for phylogenetic and monitoring studies of the genus Thiothrix biodiversity.</title>
        <authorList>
            <person name="Ravin N.V."/>
            <person name="Smolyakov D."/>
            <person name="Markov N.D."/>
            <person name="Beletsky A.V."/>
            <person name="Mardanov A.V."/>
            <person name="Rudenko T.S."/>
            <person name="Grabovich M.Y."/>
        </authorList>
    </citation>
    <scope>NUCLEOTIDE SEQUENCE [LARGE SCALE GENOMIC DNA]</scope>
    <source>
        <strain evidence="1 2">MK1</strain>
    </source>
</reference>
<name>A0ABY9MKR1_9GAMM</name>
<protein>
    <submittedName>
        <fullName evidence="1">Uncharacterized protein</fullName>
    </submittedName>
</protein>
<gene>
    <name evidence="1" type="ORF">RCF98_09530</name>
</gene>
<keyword evidence="2" id="KW-1185">Reference proteome</keyword>
<evidence type="ECO:0000313" key="2">
    <source>
        <dbReference type="Proteomes" id="UP001236657"/>
    </source>
</evidence>
<dbReference type="Proteomes" id="UP001236657">
    <property type="component" value="Chromosome"/>
</dbReference>
<sequence>MPEYSNSMKILKVGDQAKAACETCQAFTSITYQLHDVPFSDGSGLTKNILAGVCDVCGAVTVIPHQSTPAICSTLAQQHNFVY</sequence>